<sequence length="328" mass="36635">MTSKTDLQRLGIFKELSYTTIEDPYVPQYSFLQPVIRDKASPPFYLPGGRGKTKASNDDGYFAPFQRVFSGEAGITIRELRRRWLNEDKSKHISDRPWMPNNGQKHRSGVGSYMGCFQEVYEAFDPSVAKVELKTPEKKNFYTSPGKKGTGYGYTDVCLNPFTTWQPGDTLSGHRFYAEATEYHKAKVGGRPTFVSTCRSLDAFDENPWAGGDPLAPGGQTVTKLGIENFPASMRIGPVFIPSSPAKLDGGMKDGTIGKFPEYSSEAYMATNTLYPPQDKSKVVAGNWIPNPYTAVNVPQPSIVNKNIDLRVNVKTRKDRQKVWDICK</sequence>
<comment type="similarity">
    <text evidence="4">Belongs to the CFAP96 family.</text>
</comment>
<dbReference type="Pfam" id="PF15239">
    <property type="entry name" value="CFAP96-like"/>
    <property type="match status" value="1"/>
</dbReference>
<proteinExistence type="inferred from homology"/>
<protein>
    <recommendedName>
        <fullName evidence="5">Cilia-and flagella-associated protein 96</fullName>
    </recommendedName>
</protein>
<dbReference type="PANTHER" id="PTHR31144:SF1">
    <property type="entry name" value="UPF0602 PROTEIN C4ORF47"/>
    <property type="match status" value="1"/>
</dbReference>
<reference evidence="6" key="1">
    <citation type="submission" date="2022-06" db="EMBL/GenBank/DDBJ databases">
        <authorList>
            <person name="Berger JAMES D."/>
            <person name="Berger JAMES D."/>
        </authorList>
    </citation>
    <scope>NUCLEOTIDE SEQUENCE [LARGE SCALE GENOMIC DNA]</scope>
</reference>
<dbReference type="WBParaSite" id="TREG1_28710.1">
    <property type="protein sequence ID" value="TREG1_28710.1"/>
    <property type="gene ID" value="TREG1_28710"/>
</dbReference>
<dbReference type="PANTHER" id="PTHR31144">
    <property type="entry name" value="UPF0602 PROTEIN C4ORF47"/>
    <property type="match status" value="1"/>
</dbReference>
<evidence type="ECO:0000256" key="2">
    <source>
        <dbReference type="ARBA" id="ARBA00022490"/>
    </source>
</evidence>
<reference evidence="7" key="2">
    <citation type="submission" date="2023-11" db="UniProtKB">
        <authorList>
            <consortium name="WormBaseParasite"/>
        </authorList>
    </citation>
    <scope>IDENTIFICATION</scope>
</reference>
<dbReference type="GO" id="GO:0005881">
    <property type="term" value="C:cytoplasmic microtubule"/>
    <property type="evidence" value="ECO:0007669"/>
    <property type="project" value="TreeGrafter"/>
</dbReference>
<evidence type="ECO:0000256" key="3">
    <source>
        <dbReference type="ARBA" id="ARBA00023212"/>
    </source>
</evidence>
<keyword evidence="3" id="KW-0206">Cytoskeleton</keyword>
<dbReference type="InterPro" id="IPR029358">
    <property type="entry name" value="CFAP96"/>
</dbReference>
<evidence type="ECO:0000256" key="4">
    <source>
        <dbReference type="ARBA" id="ARBA00035656"/>
    </source>
</evidence>
<evidence type="ECO:0000313" key="7">
    <source>
        <dbReference type="WBParaSite" id="TREG1_28710.1"/>
    </source>
</evidence>
<dbReference type="AlphaFoldDB" id="A0AA85JJL2"/>
<keyword evidence="2" id="KW-0963">Cytoplasm</keyword>
<evidence type="ECO:0000256" key="5">
    <source>
        <dbReference type="ARBA" id="ARBA00035693"/>
    </source>
</evidence>
<name>A0AA85JJL2_TRIRE</name>
<dbReference type="Proteomes" id="UP000050795">
    <property type="component" value="Unassembled WGS sequence"/>
</dbReference>
<accession>A0AA85JJL2</accession>
<evidence type="ECO:0000256" key="1">
    <source>
        <dbReference type="ARBA" id="ARBA00004300"/>
    </source>
</evidence>
<keyword evidence="6" id="KW-1185">Reference proteome</keyword>
<organism evidence="6 7">
    <name type="scientific">Trichobilharzia regenti</name>
    <name type="common">Nasal bird schistosome</name>
    <dbReference type="NCBI Taxonomy" id="157069"/>
    <lineage>
        <taxon>Eukaryota</taxon>
        <taxon>Metazoa</taxon>
        <taxon>Spiralia</taxon>
        <taxon>Lophotrochozoa</taxon>
        <taxon>Platyhelminthes</taxon>
        <taxon>Trematoda</taxon>
        <taxon>Digenea</taxon>
        <taxon>Strigeidida</taxon>
        <taxon>Schistosomatoidea</taxon>
        <taxon>Schistosomatidae</taxon>
        <taxon>Trichobilharzia</taxon>
    </lineage>
</organism>
<evidence type="ECO:0000313" key="6">
    <source>
        <dbReference type="Proteomes" id="UP000050795"/>
    </source>
</evidence>
<dbReference type="GO" id="GO:0005813">
    <property type="term" value="C:centrosome"/>
    <property type="evidence" value="ECO:0007669"/>
    <property type="project" value="UniProtKB-SubCell"/>
</dbReference>
<comment type="subcellular location">
    <subcellularLocation>
        <location evidence="1">Cytoplasm</location>
        <location evidence="1">Cytoskeleton</location>
        <location evidence="1">Microtubule organizing center</location>
        <location evidence="1">Centrosome</location>
    </subcellularLocation>
</comment>